<evidence type="ECO:0000313" key="2">
    <source>
        <dbReference type="Proteomes" id="UP001497516"/>
    </source>
</evidence>
<proteinExistence type="predicted"/>
<organism evidence="1 2">
    <name type="scientific">Linum trigynum</name>
    <dbReference type="NCBI Taxonomy" id="586398"/>
    <lineage>
        <taxon>Eukaryota</taxon>
        <taxon>Viridiplantae</taxon>
        <taxon>Streptophyta</taxon>
        <taxon>Embryophyta</taxon>
        <taxon>Tracheophyta</taxon>
        <taxon>Spermatophyta</taxon>
        <taxon>Magnoliopsida</taxon>
        <taxon>eudicotyledons</taxon>
        <taxon>Gunneridae</taxon>
        <taxon>Pentapetalae</taxon>
        <taxon>rosids</taxon>
        <taxon>fabids</taxon>
        <taxon>Malpighiales</taxon>
        <taxon>Linaceae</taxon>
        <taxon>Linum</taxon>
    </lineage>
</organism>
<gene>
    <name evidence="1" type="ORF">LTRI10_LOCUS41122</name>
</gene>
<reference evidence="1 2" key="1">
    <citation type="submission" date="2024-04" db="EMBL/GenBank/DDBJ databases">
        <authorList>
            <person name="Fracassetti M."/>
        </authorList>
    </citation>
    <scope>NUCLEOTIDE SEQUENCE [LARGE SCALE GENOMIC DNA]</scope>
</reference>
<dbReference type="EMBL" id="OZ034820">
    <property type="protein sequence ID" value="CAL1401039.1"/>
    <property type="molecule type" value="Genomic_DNA"/>
</dbReference>
<dbReference type="AlphaFoldDB" id="A0AAV2FRT2"/>
<evidence type="ECO:0000313" key="1">
    <source>
        <dbReference type="EMBL" id="CAL1401039.1"/>
    </source>
</evidence>
<accession>A0AAV2FRT2</accession>
<keyword evidence="2" id="KW-1185">Reference proteome</keyword>
<sequence length="154" mass="17630">MNEAFMIKIEWRLLTEKDSLWVQVIRGKYLRKTEAGWVPRVTGRLSNLWRGVIRVLHYIPEGSMWNINSGMQTLFWTDRWLQDGPPLAIFAINLPEAARGITVAEMVMNGSWNEAFARVFLPEDIVEQLLLHPIPQGIETDGLFGGSPLQDALR</sequence>
<name>A0AAV2FRT2_9ROSI</name>
<dbReference type="Proteomes" id="UP001497516">
    <property type="component" value="Chromosome 7"/>
</dbReference>
<protein>
    <submittedName>
        <fullName evidence="1">Uncharacterized protein</fullName>
    </submittedName>
</protein>